<comment type="caution">
    <text evidence="8">The sequence shown here is derived from an EMBL/GenBank/DDBJ whole genome shotgun (WGS) entry which is preliminary data.</text>
</comment>
<evidence type="ECO:0000259" key="7">
    <source>
        <dbReference type="Pfam" id="PF11967"/>
    </source>
</evidence>
<evidence type="ECO:0000256" key="3">
    <source>
        <dbReference type="ARBA" id="ARBA00022763"/>
    </source>
</evidence>
<dbReference type="InterPro" id="IPR042242">
    <property type="entry name" value="RecO_C"/>
</dbReference>
<dbReference type="NCBIfam" id="TIGR00613">
    <property type="entry name" value="reco"/>
    <property type="match status" value="1"/>
</dbReference>
<reference evidence="8 9" key="1">
    <citation type="journal article" date="2015" name="Nature">
        <title>rRNA introns, odd ribosomes, and small enigmatic genomes across a large radiation of phyla.</title>
        <authorList>
            <person name="Brown C.T."/>
            <person name="Hug L.A."/>
            <person name="Thomas B.C."/>
            <person name="Sharon I."/>
            <person name="Castelle C.J."/>
            <person name="Singh A."/>
            <person name="Wilkins M.J."/>
            <person name="Williams K.H."/>
            <person name="Banfield J.F."/>
        </authorList>
    </citation>
    <scope>NUCLEOTIDE SEQUENCE [LARGE SCALE GENOMIC DNA]</scope>
</reference>
<evidence type="ECO:0000256" key="4">
    <source>
        <dbReference type="ARBA" id="ARBA00023172"/>
    </source>
</evidence>
<dbReference type="Gene3D" id="2.40.50.140">
    <property type="entry name" value="Nucleic acid-binding proteins"/>
    <property type="match status" value="1"/>
</dbReference>
<protein>
    <recommendedName>
        <fullName evidence="2">DNA repair protein RecO</fullName>
    </recommendedName>
    <alternativeName>
        <fullName evidence="6">Recombination protein O</fullName>
    </alternativeName>
</protein>
<dbReference type="Proteomes" id="UP000034172">
    <property type="component" value="Unassembled WGS sequence"/>
</dbReference>
<gene>
    <name evidence="8" type="ORF">UW41_C0005G0017</name>
</gene>
<dbReference type="STRING" id="1618392.UW41_C0005G0017"/>
<dbReference type="SUPFAM" id="SSF50249">
    <property type="entry name" value="Nucleic acid-binding proteins"/>
    <property type="match status" value="1"/>
</dbReference>
<dbReference type="AlphaFoldDB" id="A0A0G1KNH2"/>
<dbReference type="InterPro" id="IPR003717">
    <property type="entry name" value="RecO"/>
</dbReference>
<name>A0A0G1KNH2_9BACT</name>
<dbReference type="PANTHER" id="PTHR33991">
    <property type="entry name" value="DNA REPAIR PROTEIN RECO"/>
    <property type="match status" value="1"/>
</dbReference>
<feature type="domain" description="DNA replication/recombination mediator RecO N-terminal" evidence="7">
    <location>
        <begin position="4"/>
        <end position="79"/>
    </location>
</feature>
<keyword evidence="5" id="KW-0234">DNA repair</keyword>
<keyword evidence="4" id="KW-0233">DNA recombination</keyword>
<keyword evidence="3" id="KW-0227">DNA damage</keyword>
<dbReference type="InterPro" id="IPR022572">
    <property type="entry name" value="DNA_rep/recomb_RecO_N"/>
</dbReference>
<dbReference type="Pfam" id="PF11967">
    <property type="entry name" value="RecO_N"/>
    <property type="match status" value="1"/>
</dbReference>
<evidence type="ECO:0000256" key="1">
    <source>
        <dbReference type="ARBA" id="ARBA00007452"/>
    </source>
</evidence>
<accession>A0A0G1KNH2</accession>
<sequence length="179" mass="20153">MNASYSDIGVIVRVVDSGEADKFISIISENHGLGIFMARGVRRPTSKKSSHLDLFNLIKFSVGRGDSPRFLHQVEAVSFFPGLKSNYTKVGVSMTIAEILTNTLPIDVEDREIFLSLKSFLSGLEKAEGQRDVNDLSRRFGLFLLRHLGYPPPKFPEKDNLSTYFEVIMNRKIISKDIK</sequence>
<evidence type="ECO:0000256" key="2">
    <source>
        <dbReference type="ARBA" id="ARBA00021310"/>
    </source>
</evidence>
<evidence type="ECO:0000256" key="5">
    <source>
        <dbReference type="ARBA" id="ARBA00023204"/>
    </source>
</evidence>
<dbReference type="PANTHER" id="PTHR33991:SF1">
    <property type="entry name" value="DNA REPAIR PROTEIN RECO"/>
    <property type="match status" value="1"/>
</dbReference>
<dbReference type="Gene3D" id="1.20.1440.120">
    <property type="entry name" value="Recombination protein O, C-terminal domain"/>
    <property type="match status" value="1"/>
</dbReference>
<dbReference type="GO" id="GO:0006310">
    <property type="term" value="P:DNA recombination"/>
    <property type="evidence" value="ECO:0007669"/>
    <property type="project" value="UniProtKB-KW"/>
</dbReference>
<proteinExistence type="inferred from homology"/>
<evidence type="ECO:0000313" key="8">
    <source>
        <dbReference type="EMBL" id="KKT49514.1"/>
    </source>
</evidence>
<dbReference type="GO" id="GO:0043590">
    <property type="term" value="C:bacterial nucleoid"/>
    <property type="evidence" value="ECO:0007669"/>
    <property type="project" value="TreeGrafter"/>
</dbReference>
<dbReference type="GO" id="GO:0006302">
    <property type="term" value="P:double-strand break repair"/>
    <property type="evidence" value="ECO:0007669"/>
    <property type="project" value="TreeGrafter"/>
</dbReference>
<dbReference type="InterPro" id="IPR012340">
    <property type="entry name" value="NA-bd_OB-fold"/>
</dbReference>
<comment type="similarity">
    <text evidence="1">Belongs to the RecO family.</text>
</comment>
<evidence type="ECO:0000313" key="9">
    <source>
        <dbReference type="Proteomes" id="UP000034172"/>
    </source>
</evidence>
<evidence type="ECO:0000256" key="6">
    <source>
        <dbReference type="ARBA" id="ARBA00033409"/>
    </source>
</evidence>
<organism evidence="8 9">
    <name type="scientific">Candidatus Collierbacteria bacterium GW2011_GWC2_44_18</name>
    <dbReference type="NCBI Taxonomy" id="1618392"/>
    <lineage>
        <taxon>Bacteria</taxon>
        <taxon>Candidatus Collieribacteriota</taxon>
    </lineage>
</organism>
<dbReference type="EMBL" id="LCIE01000005">
    <property type="protein sequence ID" value="KKT49514.1"/>
    <property type="molecule type" value="Genomic_DNA"/>
</dbReference>